<dbReference type="Proteomes" id="UP000246569">
    <property type="component" value="Unassembled WGS sequence"/>
</dbReference>
<dbReference type="EMBL" id="QGTJ01000006">
    <property type="protein sequence ID" value="PWV61088.1"/>
    <property type="molecule type" value="Genomic_DNA"/>
</dbReference>
<gene>
    <name evidence="1" type="ORF">C7443_106102</name>
</gene>
<evidence type="ECO:0000313" key="2">
    <source>
        <dbReference type="Proteomes" id="UP000246569"/>
    </source>
</evidence>
<organism evidence="1 2">
    <name type="scientific">Plasticicumulans acidivorans</name>
    <dbReference type="NCBI Taxonomy" id="886464"/>
    <lineage>
        <taxon>Bacteria</taxon>
        <taxon>Pseudomonadati</taxon>
        <taxon>Pseudomonadota</taxon>
        <taxon>Gammaproteobacteria</taxon>
        <taxon>Candidatus Competibacteraceae</taxon>
        <taxon>Plasticicumulans</taxon>
    </lineage>
</organism>
<dbReference type="AlphaFoldDB" id="A0A317MTP8"/>
<keyword evidence="2" id="KW-1185">Reference proteome</keyword>
<protein>
    <submittedName>
        <fullName evidence="1">Uncharacterized protein</fullName>
    </submittedName>
</protein>
<accession>A0A317MTP8</accession>
<reference evidence="1 2" key="1">
    <citation type="submission" date="2018-05" db="EMBL/GenBank/DDBJ databases">
        <title>Genomic Encyclopedia of Type Strains, Phase IV (KMG-IV): sequencing the most valuable type-strain genomes for metagenomic binning, comparative biology and taxonomic classification.</title>
        <authorList>
            <person name="Goeker M."/>
        </authorList>
    </citation>
    <scope>NUCLEOTIDE SEQUENCE [LARGE SCALE GENOMIC DNA]</scope>
    <source>
        <strain evidence="1 2">DSM 23606</strain>
    </source>
</reference>
<dbReference type="OrthoDB" id="6504658at2"/>
<name>A0A317MTP8_9GAMM</name>
<dbReference type="RefSeq" id="WP_110018766.1">
    <property type="nucleotide sequence ID" value="NZ_QGTJ01000006.1"/>
</dbReference>
<sequence length="167" mass="17680">MHDDRDSHPAAAVWLRFRDGQIVLTVTAGPTLSVIAAGSMHTVLESLQHEPATPAELEAAIACIEDVLMPAVRHLPAAAELYCAEPSLQTLAHLVAAGALPVRLDTGRVERLFNDLADIAYGMPAARLGLPTARDFTAALLVLREVLHHGGFAAVTLMPTEPPSTLA</sequence>
<proteinExistence type="predicted"/>
<evidence type="ECO:0000313" key="1">
    <source>
        <dbReference type="EMBL" id="PWV61088.1"/>
    </source>
</evidence>
<comment type="caution">
    <text evidence="1">The sequence shown here is derived from an EMBL/GenBank/DDBJ whole genome shotgun (WGS) entry which is preliminary data.</text>
</comment>